<dbReference type="Proteomes" id="UP000504612">
    <property type="component" value="Unplaced"/>
</dbReference>
<feature type="non-terminal residue" evidence="2">
    <location>
        <position position="238"/>
    </location>
</feature>
<keyword evidence="1" id="KW-1185">Reference proteome</keyword>
<sequence>MRIDEHFKTSPKIPGIDLNCTRVMFNKLMTSQPSTLRDQILKSFESLIPQLPSSPPDVEAMRIYLILPECPLFQDSKYYVTLTLPLAMAIMCLEKNPSKVLENWWSQVCPEYFLRLVDLYKDAVLYLLNGKKTLQVPVLYSNYITAALKLLEKLHKVNQKANHIEYDKFYIPEISNLIDIQEDYLMWFLHEARVKVRQSIMQDSVTLCSYPFIFDAQAKTKMLQTDAKLQMQVQCLLS</sequence>
<evidence type="ECO:0000313" key="1">
    <source>
        <dbReference type="Proteomes" id="UP000504612"/>
    </source>
</evidence>
<dbReference type="AlphaFoldDB" id="A0A6J1VZK3"/>
<organism evidence="1 2">
    <name type="scientific">Notechis scutatus</name>
    <name type="common">mainland tiger snake</name>
    <dbReference type="NCBI Taxonomy" id="8663"/>
    <lineage>
        <taxon>Eukaryota</taxon>
        <taxon>Metazoa</taxon>
        <taxon>Chordata</taxon>
        <taxon>Craniata</taxon>
        <taxon>Vertebrata</taxon>
        <taxon>Euteleostomi</taxon>
        <taxon>Lepidosauria</taxon>
        <taxon>Squamata</taxon>
        <taxon>Bifurcata</taxon>
        <taxon>Unidentata</taxon>
        <taxon>Episquamata</taxon>
        <taxon>Toxicofera</taxon>
        <taxon>Serpentes</taxon>
        <taxon>Colubroidea</taxon>
        <taxon>Elapidae</taxon>
        <taxon>Hydrophiinae</taxon>
        <taxon>Notechis</taxon>
    </lineage>
</organism>
<evidence type="ECO:0000313" key="2">
    <source>
        <dbReference type="RefSeq" id="XP_026548547.1"/>
    </source>
</evidence>
<reference evidence="2" key="1">
    <citation type="submission" date="2025-08" db="UniProtKB">
        <authorList>
            <consortium name="RefSeq"/>
        </authorList>
    </citation>
    <scope>IDENTIFICATION</scope>
</reference>
<dbReference type="RefSeq" id="XP_026548547.1">
    <property type="nucleotide sequence ID" value="XM_026692762.1"/>
</dbReference>
<dbReference type="KEGG" id="nss:113430307"/>
<protein>
    <submittedName>
        <fullName evidence="2">Probable E3 ubiquitin-protein ligase HERC3</fullName>
    </submittedName>
</protein>
<accession>A0A6J1VZK3</accession>
<name>A0A6J1VZK3_9SAUR</name>
<gene>
    <name evidence="2" type="primary">LOC113430307</name>
</gene>
<dbReference type="GeneID" id="113430307"/>
<proteinExistence type="predicted"/>